<dbReference type="InterPro" id="IPR013785">
    <property type="entry name" value="Aldolase_TIM"/>
</dbReference>
<dbReference type="EMBL" id="RZUL01000007">
    <property type="protein sequence ID" value="RVT39428.1"/>
    <property type="molecule type" value="Genomic_DNA"/>
</dbReference>
<dbReference type="AlphaFoldDB" id="A0A437J4A5"/>
<evidence type="ECO:0000256" key="1">
    <source>
        <dbReference type="ARBA" id="ARBA00001917"/>
    </source>
</evidence>
<dbReference type="Gene3D" id="3.20.20.70">
    <property type="entry name" value="Aldolase class I"/>
    <property type="match status" value="1"/>
</dbReference>
<evidence type="ECO:0000313" key="10">
    <source>
        <dbReference type="Proteomes" id="UP000282977"/>
    </source>
</evidence>
<feature type="binding site" evidence="7">
    <location>
        <position position="28"/>
    </location>
    <ligand>
        <name>glyoxylate</name>
        <dbReference type="ChEBI" id="CHEBI:36655"/>
    </ligand>
</feature>
<dbReference type="PANTHER" id="PTHR10578:SF149">
    <property type="entry name" value="2-HYDROXYACID OXIDASE 2"/>
    <property type="match status" value="1"/>
</dbReference>
<dbReference type="PROSITE" id="PS51349">
    <property type="entry name" value="FMN_HYDROXY_ACID_DH_2"/>
    <property type="match status" value="1"/>
</dbReference>
<feature type="binding site" evidence="7">
    <location>
        <position position="251"/>
    </location>
    <ligand>
        <name>FMN</name>
        <dbReference type="ChEBI" id="CHEBI:58210"/>
    </ligand>
</feature>
<evidence type="ECO:0000256" key="2">
    <source>
        <dbReference type="ARBA" id="ARBA00022630"/>
    </source>
</evidence>
<dbReference type="InterPro" id="IPR012133">
    <property type="entry name" value="Alpha-hydoxy_acid_DH_FMN"/>
</dbReference>
<dbReference type="FunFam" id="3.20.20.70:FF:000029">
    <property type="entry name" value="L-lactate dehydrogenase"/>
    <property type="match status" value="1"/>
</dbReference>
<proteinExistence type="inferred from homology"/>
<feature type="binding site" evidence="7">
    <location>
        <position position="168"/>
    </location>
    <ligand>
        <name>glyoxylate</name>
        <dbReference type="ChEBI" id="CHEBI:36655"/>
    </ligand>
</feature>
<organism evidence="9 10">
    <name type="scientific">Sphingobium algorifonticola</name>
    <dbReference type="NCBI Taxonomy" id="2008318"/>
    <lineage>
        <taxon>Bacteria</taxon>
        <taxon>Pseudomonadati</taxon>
        <taxon>Pseudomonadota</taxon>
        <taxon>Alphaproteobacteria</taxon>
        <taxon>Sphingomonadales</taxon>
        <taxon>Sphingomonadaceae</taxon>
        <taxon>Sphingobium</taxon>
    </lineage>
</organism>
<reference evidence="9 10" key="1">
    <citation type="submission" date="2019-01" db="EMBL/GenBank/DDBJ databases">
        <authorList>
            <person name="Chen W.-M."/>
        </authorList>
    </citation>
    <scope>NUCLEOTIDE SEQUENCE [LARGE SCALE GENOMIC DNA]</scope>
    <source>
        <strain evidence="9 10">TLA-22</strain>
    </source>
</reference>
<comment type="cofactor">
    <cofactor evidence="1">
        <name>FMN</name>
        <dbReference type="ChEBI" id="CHEBI:58210"/>
    </cofactor>
</comment>
<feature type="binding site" evidence="7">
    <location>
        <begin position="81"/>
        <end position="83"/>
    </location>
    <ligand>
        <name>FMN</name>
        <dbReference type="ChEBI" id="CHEBI:58210"/>
    </ligand>
</feature>
<dbReference type="GO" id="GO:0010181">
    <property type="term" value="F:FMN binding"/>
    <property type="evidence" value="ECO:0007669"/>
    <property type="project" value="InterPro"/>
</dbReference>
<feature type="binding site" evidence="7">
    <location>
        <position position="159"/>
    </location>
    <ligand>
        <name>FMN</name>
        <dbReference type="ChEBI" id="CHEBI:58210"/>
    </ligand>
</feature>
<evidence type="ECO:0000256" key="4">
    <source>
        <dbReference type="ARBA" id="ARBA00023002"/>
    </source>
</evidence>
<dbReference type="OrthoDB" id="9770452at2"/>
<feature type="binding site" evidence="7">
    <location>
        <position position="110"/>
    </location>
    <ligand>
        <name>FMN</name>
        <dbReference type="ChEBI" id="CHEBI:58210"/>
    </ligand>
</feature>
<dbReference type="PROSITE" id="PS00557">
    <property type="entry name" value="FMN_HYDROXY_ACID_DH_1"/>
    <property type="match status" value="1"/>
</dbReference>
<keyword evidence="2 7" id="KW-0285">Flavoprotein</keyword>
<feature type="binding site" evidence="7">
    <location>
        <position position="133"/>
    </location>
    <ligand>
        <name>glyoxylate</name>
        <dbReference type="ChEBI" id="CHEBI:36655"/>
    </ligand>
</feature>
<dbReference type="InterPro" id="IPR037396">
    <property type="entry name" value="FMN_HAD"/>
</dbReference>
<dbReference type="InterPro" id="IPR000262">
    <property type="entry name" value="FMN-dep_DH"/>
</dbReference>
<evidence type="ECO:0000256" key="6">
    <source>
        <dbReference type="PIRSR" id="PIRSR000138-1"/>
    </source>
</evidence>
<dbReference type="SUPFAM" id="SSF51395">
    <property type="entry name" value="FMN-linked oxidoreductases"/>
    <property type="match status" value="1"/>
</dbReference>
<protein>
    <submittedName>
        <fullName evidence="9">Alpha-hydroxy-acid oxidizing protein</fullName>
    </submittedName>
</protein>
<feature type="active site" description="Proton acceptor" evidence="6">
    <location>
        <position position="275"/>
    </location>
</feature>
<dbReference type="PANTHER" id="PTHR10578">
    <property type="entry name" value="S -2-HYDROXY-ACID OXIDASE-RELATED"/>
    <property type="match status" value="1"/>
</dbReference>
<evidence type="ECO:0000256" key="3">
    <source>
        <dbReference type="ARBA" id="ARBA00022643"/>
    </source>
</evidence>
<gene>
    <name evidence="9" type="ORF">ENE74_15400</name>
</gene>
<feature type="binding site" evidence="7">
    <location>
        <position position="131"/>
    </location>
    <ligand>
        <name>FMN</name>
        <dbReference type="ChEBI" id="CHEBI:58210"/>
    </ligand>
</feature>
<comment type="caution">
    <text evidence="9">The sequence shown here is derived from an EMBL/GenBank/DDBJ whole genome shotgun (WGS) entry which is preliminary data.</text>
</comment>
<dbReference type="Pfam" id="PF01070">
    <property type="entry name" value="FMN_dh"/>
    <property type="match status" value="1"/>
</dbReference>
<dbReference type="CDD" id="cd02809">
    <property type="entry name" value="alpha_hydroxyacid_oxid_FMN"/>
    <property type="match status" value="1"/>
</dbReference>
<feature type="domain" description="FMN hydroxy acid dehydrogenase" evidence="8">
    <location>
        <begin position="2"/>
        <end position="380"/>
    </location>
</feature>
<feature type="binding site" evidence="7">
    <location>
        <position position="273"/>
    </location>
    <ligand>
        <name>FMN</name>
        <dbReference type="ChEBI" id="CHEBI:58210"/>
    </ligand>
</feature>
<accession>A0A437J4A5</accession>
<keyword evidence="3 7" id="KW-0288">FMN</keyword>
<sequence>MAAIDRCNNIADVRRLAARRAHPMVFGYIDGGADDEVTLGRNSSDFDAITLTHRVLEDVSSIDTRTTVFGEEMALPFFFSPSAGNRLFHTEGEAAVAQVARELGIAYCLSTLSTVSIEDVAKIGPSPRWFQLYVWKDRGLVREMIARARASGYSALILTADFPITGNRERDIRTGFTIPPRTGPRQALGAIMHPAWTWDYLTSAAISYANLDATVSATSLSEFVAKQLSPDFTWRDAEWLLGEWNGTAILKGVVHPDDARRAIDLGFRGIMVSNHGGRQLDGVHSPISALPAILDATSGDADVVVDGGIRRGTHMMKAIALGAKAVSFARPYLFGLAAGGTAGVRRAGTILASELRRDMALAGVNTIDAIDGRLFLKGRDQRLPL</sequence>
<evidence type="ECO:0000256" key="7">
    <source>
        <dbReference type="PIRSR" id="PIRSR000138-2"/>
    </source>
</evidence>
<dbReference type="GO" id="GO:0016614">
    <property type="term" value="F:oxidoreductase activity, acting on CH-OH group of donors"/>
    <property type="evidence" value="ECO:0007669"/>
    <property type="project" value="UniProtKB-ARBA"/>
</dbReference>
<dbReference type="InterPro" id="IPR008259">
    <property type="entry name" value="FMN_hydac_DH_AS"/>
</dbReference>
<name>A0A437J4A5_9SPHN</name>
<evidence type="ECO:0000259" key="8">
    <source>
        <dbReference type="PROSITE" id="PS51349"/>
    </source>
</evidence>
<feature type="binding site" evidence="7">
    <location>
        <begin position="306"/>
        <end position="310"/>
    </location>
    <ligand>
        <name>FMN</name>
        <dbReference type="ChEBI" id="CHEBI:58210"/>
    </ligand>
</feature>
<evidence type="ECO:0000256" key="5">
    <source>
        <dbReference type="ARBA" id="ARBA00024042"/>
    </source>
</evidence>
<keyword evidence="10" id="KW-1185">Reference proteome</keyword>
<keyword evidence="4" id="KW-0560">Oxidoreductase</keyword>
<dbReference type="RefSeq" id="WP_127691791.1">
    <property type="nucleotide sequence ID" value="NZ_RZUL01000007.1"/>
</dbReference>
<dbReference type="Proteomes" id="UP000282977">
    <property type="component" value="Unassembled WGS sequence"/>
</dbReference>
<feature type="binding site" evidence="7">
    <location>
        <position position="275"/>
    </location>
    <ligand>
        <name>glyoxylate</name>
        <dbReference type="ChEBI" id="CHEBI:36655"/>
    </ligand>
</feature>
<comment type="similarity">
    <text evidence="5">Belongs to the FMN-dependent alpha-hydroxy acid dehydrogenase family.</text>
</comment>
<dbReference type="PIRSF" id="PIRSF000138">
    <property type="entry name" value="Al-hdrx_acd_dh"/>
    <property type="match status" value="1"/>
</dbReference>
<feature type="binding site" evidence="7">
    <location>
        <position position="278"/>
    </location>
    <ligand>
        <name>glyoxylate</name>
        <dbReference type="ChEBI" id="CHEBI:36655"/>
    </ligand>
</feature>
<evidence type="ECO:0000313" key="9">
    <source>
        <dbReference type="EMBL" id="RVT39428.1"/>
    </source>
</evidence>